<feature type="binding site" description="covalent" evidence="7">
    <location>
        <position position="142"/>
    </location>
    <ligand>
        <name>heme c</name>
        <dbReference type="ChEBI" id="CHEBI:61717"/>
    </ligand>
</feature>
<evidence type="ECO:0000256" key="7">
    <source>
        <dbReference type="PIRSR" id="PIRSR000027-2"/>
    </source>
</evidence>
<dbReference type="EMBL" id="AP014569">
    <property type="protein sequence ID" value="BAO84354.1"/>
    <property type="molecule type" value="Genomic_DNA"/>
</dbReference>
<dbReference type="RefSeq" id="WP_045536898.1">
    <property type="nucleotide sequence ID" value="NZ_AP014569.1"/>
</dbReference>
<evidence type="ECO:0000313" key="9">
    <source>
        <dbReference type="EMBL" id="BAO84354.1"/>
    </source>
</evidence>
<keyword evidence="3 6" id="KW-0479">Metal-binding</keyword>
<dbReference type="GO" id="GO:0042597">
    <property type="term" value="C:periplasmic space"/>
    <property type="evidence" value="ECO:0007669"/>
    <property type="project" value="InterPro"/>
</dbReference>
<dbReference type="InterPro" id="IPR012127">
    <property type="entry name" value="Cyt_c_prime"/>
</dbReference>
<protein>
    <submittedName>
        <fullName evidence="9">Cytochrome c556</fullName>
    </submittedName>
</protein>
<feature type="binding site" description="covalent" evidence="7">
    <location>
        <position position="145"/>
    </location>
    <ligand>
        <name>heme c</name>
        <dbReference type="ChEBI" id="CHEBI:61717"/>
    </ligand>
</feature>
<comment type="PTM">
    <text evidence="7">Binds 1 heme group per subunit.</text>
</comment>
<keyword evidence="4" id="KW-0249">Electron transport</keyword>
<evidence type="ECO:0000256" key="3">
    <source>
        <dbReference type="ARBA" id="ARBA00022723"/>
    </source>
</evidence>
<dbReference type="HOGENOM" id="CLU_106713_4_0_4"/>
<organism evidence="9 10">
    <name type="scientific">Serpentinimonas maccroryi</name>
    <dbReference type="NCBI Taxonomy" id="1458426"/>
    <lineage>
        <taxon>Bacteria</taxon>
        <taxon>Pseudomonadati</taxon>
        <taxon>Pseudomonadota</taxon>
        <taxon>Betaproteobacteria</taxon>
        <taxon>Burkholderiales</taxon>
        <taxon>Comamonadaceae</taxon>
        <taxon>Serpentinimonas</taxon>
    </lineage>
</organism>
<dbReference type="GO" id="GO:0005506">
    <property type="term" value="F:iron ion binding"/>
    <property type="evidence" value="ECO:0007669"/>
    <property type="project" value="InterPro"/>
</dbReference>
<dbReference type="OrthoDB" id="5520910at2"/>
<feature type="binding site" description="axial binding residue" evidence="6">
    <location>
        <position position="146"/>
    </location>
    <ligand>
        <name>heme c</name>
        <dbReference type="ChEBI" id="CHEBI:61717"/>
    </ligand>
    <ligandPart>
        <name>Fe</name>
        <dbReference type="ChEBI" id="CHEBI:18248"/>
    </ligandPart>
</feature>
<feature type="chain" id="PRO_5001584982" evidence="8">
    <location>
        <begin position="25"/>
        <end position="151"/>
    </location>
</feature>
<evidence type="ECO:0000256" key="1">
    <source>
        <dbReference type="ARBA" id="ARBA00022448"/>
    </source>
</evidence>
<keyword evidence="1" id="KW-0813">Transport</keyword>
<dbReference type="STRING" id="1458426.SMCB_2126"/>
<gene>
    <name evidence="9" type="ORF">SMCB_2126</name>
</gene>
<evidence type="ECO:0000256" key="2">
    <source>
        <dbReference type="ARBA" id="ARBA00022617"/>
    </source>
</evidence>
<dbReference type="InterPro" id="IPR010980">
    <property type="entry name" value="Cyt_c/b562"/>
</dbReference>
<dbReference type="KEGG" id="cbab:SMCB_2126"/>
<dbReference type="AlphaFoldDB" id="A0A060NZS4"/>
<dbReference type="GO" id="GO:0022900">
    <property type="term" value="P:electron transport chain"/>
    <property type="evidence" value="ECO:0007669"/>
    <property type="project" value="InterPro"/>
</dbReference>
<dbReference type="PIRSF" id="PIRSF000027">
    <property type="entry name" value="Cytc_c_prime"/>
    <property type="match status" value="1"/>
</dbReference>
<dbReference type="Pfam" id="PF01322">
    <property type="entry name" value="Cytochrom_C_2"/>
    <property type="match status" value="1"/>
</dbReference>
<evidence type="ECO:0000313" key="10">
    <source>
        <dbReference type="Proteomes" id="UP000066014"/>
    </source>
</evidence>
<keyword evidence="5 6" id="KW-0408">Iron</keyword>
<dbReference type="SUPFAM" id="SSF47175">
    <property type="entry name" value="Cytochromes"/>
    <property type="match status" value="1"/>
</dbReference>
<keyword evidence="10" id="KW-1185">Reference proteome</keyword>
<accession>A0A060NZS4</accession>
<evidence type="ECO:0000256" key="6">
    <source>
        <dbReference type="PIRSR" id="PIRSR000027-1"/>
    </source>
</evidence>
<dbReference type="GO" id="GO:0009055">
    <property type="term" value="F:electron transfer activity"/>
    <property type="evidence" value="ECO:0007669"/>
    <property type="project" value="InterPro"/>
</dbReference>
<evidence type="ECO:0000256" key="4">
    <source>
        <dbReference type="ARBA" id="ARBA00022982"/>
    </source>
</evidence>
<dbReference type="Gene3D" id="1.20.120.10">
    <property type="entry name" value="Cytochrome c/b562"/>
    <property type="match status" value="1"/>
</dbReference>
<sequence>MKPKLYATAFLAAALLATAGFAQAQFRTPQGAIDYRQGAFEVMGHHFGRVGAMANGRVPFDAAVVQQNMAIIMTLSRLPWAGFTPETQGLPSRAKPVVWSERARFDAAAQDTARALTALNAASMTNDLAAVRRAFGETAASCKACHDNFRD</sequence>
<dbReference type="Proteomes" id="UP000066014">
    <property type="component" value="Chromosome"/>
</dbReference>
<keyword evidence="2 7" id="KW-0349">Heme</keyword>
<reference evidence="9 10" key="1">
    <citation type="journal article" date="2014" name="Nat. Commun.">
        <title>Physiological and genomic features of highly alkaliphilic hydrogen-utilizing Betaproteobacteria from a continental serpentinizing site.</title>
        <authorList>
            <person name="Suzuki S."/>
            <person name="Kuenen J.G."/>
            <person name="Schipper K."/>
            <person name="van der Velde S."/>
            <person name="Ishii S."/>
            <person name="Wu A."/>
            <person name="Sorokin D.Y."/>
            <person name="Tenney A."/>
            <person name="Meng X.Y."/>
            <person name="Morrill P.L."/>
            <person name="Kamagata Y."/>
            <person name="Muyzer G."/>
            <person name="Nealson K.H."/>
        </authorList>
    </citation>
    <scope>NUCLEOTIDE SEQUENCE [LARGE SCALE GENOMIC DNA]</scope>
    <source>
        <strain evidence="9 10">B1</strain>
    </source>
</reference>
<feature type="signal peptide" evidence="8">
    <location>
        <begin position="1"/>
        <end position="24"/>
    </location>
</feature>
<evidence type="ECO:0000256" key="5">
    <source>
        <dbReference type="ARBA" id="ARBA00023004"/>
    </source>
</evidence>
<dbReference type="InterPro" id="IPR002321">
    <property type="entry name" value="Cyt_c_II"/>
</dbReference>
<proteinExistence type="predicted"/>
<keyword evidence="8" id="KW-0732">Signal</keyword>
<evidence type="ECO:0000256" key="8">
    <source>
        <dbReference type="SAM" id="SignalP"/>
    </source>
</evidence>
<dbReference type="PROSITE" id="PS51009">
    <property type="entry name" value="CYTCII"/>
    <property type="match status" value="1"/>
</dbReference>
<dbReference type="GO" id="GO:0020037">
    <property type="term" value="F:heme binding"/>
    <property type="evidence" value="ECO:0007669"/>
    <property type="project" value="InterPro"/>
</dbReference>
<name>A0A060NZS4_9BURK</name>